<keyword evidence="2" id="KW-1185">Reference proteome</keyword>
<proteinExistence type="predicted"/>
<dbReference type="PANTHER" id="PTHR21013">
    <property type="entry name" value="ATP SYNTHASE MITOCHONDRIAL F1 COMPLEX ASSEMBLY FACTOR 2/ATP12 PROTEIN, MITOCHONDRIAL PRECURSOR"/>
    <property type="match status" value="1"/>
</dbReference>
<feature type="non-terminal residue" evidence="1">
    <location>
        <position position="82"/>
    </location>
</feature>
<accession>A0A813DQP8</accession>
<protein>
    <submittedName>
        <fullName evidence="1">Uncharacterized protein</fullName>
    </submittedName>
</protein>
<dbReference type="PANTHER" id="PTHR21013:SF10">
    <property type="entry name" value="ATP SYNTHASE MITOCHONDRIAL F1 COMPLEX ASSEMBLY FACTOR 2"/>
    <property type="match status" value="1"/>
</dbReference>
<gene>
    <name evidence="1" type="ORF">PGLA1383_LOCUS8958</name>
</gene>
<dbReference type="EMBL" id="CAJNNV010004146">
    <property type="protein sequence ID" value="CAE8590234.1"/>
    <property type="molecule type" value="Genomic_DNA"/>
</dbReference>
<dbReference type="InterPro" id="IPR011419">
    <property type="entry name" value="ATP12_ATP_synth-F1-assembly"/>
</dbReference>
<dbReference type="GO" id="GO:0005739">
    <property type="term" value="C:mitochondrion"/>
    <property type="evidence" value="ECO:0007669"/>
    <property type="project" value="TreeGrafter"/>
</dbReference>
<dbReference type="OrthoDB" id="5673at2759"/>
<comment type="caution">
    <text evidence="1">The sequence shown here is derived from an EMBL/GenBank/DDBJ whole genome shotgun (WGS) entry which is preliminary data.</text>
</comment>
<dbReference type="Gene3D" id="3.30.2180.10">
    <property type="entry name" value="ATP12-like"/>
    <property type="match status" value="1"/>
</dbReference>
<dbReference type="AlphaFoldDB" id="A0A813DQP8"/>
<organism evidence="1 2">
    <name type="scientific">Polarella glacialis</name>
    <name type="common">Dinoflagellate</name>
    <dbReference type="NCBI Taxonomy" id="89957"/>
    <lineage>
        <taxon>Eukaryota</taxon>
        <taxon>Sar</taxon>
        <taxon>Alveolata</taxon>
        <taxon>Dinophyceae</taxon>
        <taxon>Suessiales</taxon>
        <taxon>Suessiaceae</taxon>
        <taxon>Polarella</taxon>
    </lineage>
</organism>
<evidence type="ECO:0000313" key="2">
    <source>
        <dbReference type="Proteomes" id="UP000654075"/>
    </source>
</evidence>
<evidence type="ECO:0000313" key="1">
    <source>
        <dbReference type="EMBL" id="CAE8590234.1"/>
    </source>
</evidence>
<sequence length="82" mass="9057">PRLMRGSPGCRGLVTASSPKKIKRFYKEASVQPTGGFWRVTLDGKVVKTPKGTHLDLPSVGIAERVAHEWQSQGEHLKHKVP</sequence>
<dbReference type="InterPro" id="IPR042272">
    <property type="entry name" value="ATP12_ATP_synth-F1-assembly_N"/>
</dbReference>
<dbReference type="SUPFAM" id="SSF160909">
    <property type="entry name" value="ATP12-like"/>
    <property type="match status" value="1"/>
</dbReference>
<dbReference type="Pfam" id="PF07542">
    <property type="entry name" value="ATP12"/>
    <property type="match status" value="1"/>
</dbReference>
<dbReference type="GO" id="GO:0033615">
    <property type="term" value="P:mitochondrial proton-transporting ATP synthase complex assembly"/>
    <property type="evidence" value="ECO:0007669"/>
    <property type="project" value="TreeGrafter"/>
</dbReference>
<reference evidence="1" key="1">
    <citation type="submission" date="2021-02" db="EMBL/GenBank/DDBJ databases">
        <authorList>
            <person name="Dougan E. K."/>
            <person name="Rhodes N."/>
            <person name="Thang M."/>
            <person name="Chan C."/>
        </authorList>
    </citation>
    <scope>NUCLEOTIDE SEQUENCE</scope>
</reference>
<dbReference type="Proteomes" id="UP000654075">
    <property type="component" value="Unassembled WGS sequence"/>
</dbReference>
<name>A0A813DQP8_POLGL</name>